<dbReference type="Proteomes" id="UP001459277">
    <property type="component" value="Unassembled WGS sequence"/>
</dbReference>
<comment type="caution">
    <text evidence="2">The sequence shown here is derived from an EMBL/GenBank/DDBJ whole genome shotgun (WGS) entry which is preliminary data.</text>
</comment>
<gene>
    <name evidence="2" type="ORF">SO802_016563</name>
</gene>
<dbReference type="EMBL" id="JAZDWU010000005">
    <property type="protein sequence ID" value="KAL0002782.1"/>
    <property type="molecule type" value="Genomic_DNA"/>
</dbReference>
<organism evidence="2 3">
    <name type="scientific">Lithocarpus litseifolius</name>
    <dbReference type="NCBI Taxonomy" id="425828"/>
    <lineage>
        <taxon>Eukaryota</taxon>
        <taxon>Viridiplantae</taxon>
        <taxon>Streptophyta</taxon>
        <taxon>Embryophyta</taxon>
        <taxon>Tracheophyta</taxon>
        <taxon>Spermatophyta</taxon>
        <taxon>Magnoliopsida</taxon>
        <taxon>eudicotyledons</taxon>
        <taxon>Gunneridae</taxon>
        <taxon>Pentapetalae</taxon>
        <taxon>rosids</taxon>
        <taxon>fabids</taxon>
        <taxon>Fagales</taxon>
        <taxon>Fagaceae</taxon>
        <taxon>Lithocarpus</taxon>
    </lineage>
</organism>
<evidence type="ECO:0000313" key="2">
    <source>
        <dbReference type="EMBL" id="KAL0002782.1"/>
    </source>
</evidence>
<reference evidence="2 3" key="1">
    <citation type="submission" date="2024-01" db="EMBL/GenBank/DDBJ databases">
        <title>A telomere-to-telomere, gap-free genome of sweet tea (Lithocarpus litseifolius).</title>
        <authorList>
            <person name="Zhou J."/>
        </authorList>
    </citation>
    <scope>NUCLEOTIDE SEQUENCE [LARGE SCALE GENOMIC DNA]</scope>
    <source>
        <strain evidence="2">Zhou-2022a</strain>
        <tissue evidence="2">Leaf</tissue>
    </source>
</reference>
<feature type="region of interest" description="Disordered" evidence="1">
    <location>
        <begin position="15"/>
        <end position="36"/>
    </location>
</feature>
<proteinExistence type="predicted"/>
<sequence>MRIECPNYLMKEETKNSKDKRLVATSSDTENDSSGEYVDECSHVMALIASTDKVIVESASDSEDSSDDEVPKKLTLQEAYNKLCTEFIKSEKTSYLCRKEFNELLDQELFLCPNLRKVIKI</sequence>
<evidence type="ECO:0000313" key="3">
    <source>
        <dbReference type="Proteomes" id="UP001459277"/>
    </source>
</evidence>
<accession>A0AAW2CWU5</accession>
<dbReference type="AlphaFoldDB" id="A0AAW2CWU5"/>
<protein>
    <submittedName>
        <fullName evidence="2">Uncharacterized protein</fullName>
    </submittedName>
</protein>
<keyword evidence="3" id="KW-1185">Reference proteome</keyword>
<name>A0AAW2CWU5_9ROSI</name>
<evidence type="ECO:0000256" key="1">
    <source>
        <dbReference type="SAM" id="MobiDB-lite"/>
    </source>
</evidence>